<feature type="compositionally biased region" description="Basic and acidic residues" evidence="1">
    <location>
        <begin position="720"/>
        <end position="733"/>
    </location>
</feature>
<evidence type="ECO:0000256" key="1">
    <source>
        <dbReference type="SAM" id="MobiDB-lite"/>
    </source>
</evidence>
<protein>
    <recommendedName>
        <fullName evidence="2">DUF4100 domain-containing protein</fullName>
    </recommendedName>
</protein>
<dbReference type="Proteomes" id="UP001176059">
    <property type="component" value="Unassembled WGS sequence"/>
</dbReference>
<feature type="domain" description="DUF4100" evidence="2">
    <location>
        <begin position="670"/>
        <end position="793"/>
    </location>
</feature>
<gene>
    <name evidence="3" type="ORF">DFJ43DRAFT_1161736</name>
</gene>
<dbReference type="InterPro" id="IPR025165">
    <property type="entry name" value="DUF4100"/>
</dbReference>
<dbReference type="EMBL" id="JANVFO010000118">
    <property type="protein sequence ID" value="KAJ3711461.1"/>
    <property type="molecule type" value="Genomic_DNA"/>
</dbReference>
<feature type="region of interest" description="Disordered" evidence="1">
    <location>
        <begin position="700"/>
        <end position="736"/>
    </location>
</feature>
<feature type="compositionally biased region" description="Low complexity" evidence="1">
    <location>
        <begin position="211"/>
        <end position="228"/>
    </location>
</feature>
<keyword evidence="4" id="KW-1185">Reference proteome</keyword>
<evidence type="ECO:0000313" key="3">
    <source>
        <dbReference type="EMBL" id="KAJ3711461.1"/>
    </source>
</evidence>
<reference evidence="3" key="1">
    <citation type="submission" date="2022-08" db="EMBL/GenBank/DDBJ databases">
        <authorList>
            <consortium name="DOE Joint Genome Institute"/>
            <person name="Min B."/>
            <person name="Sierra-Patev S."/>
            <person name="Naranjo-Ortiz M."/>
            <person name="Looney B."/>
            <person name="Konkel Z."/>
            <person name="Slot J.C."/>
            <person name="Sakamoto Y."/>
            <person name="Steenwyk J.L."/>
            <person name="Rokas A."/>
            <person name="Carro J."/>
            <person name="Camarero S."/>
            <person name="Ferreira P."/>
            <person name="Molpeceres G."/>
            <person name="Ruiz-duenas F.J."/>
            <person name="Serrano A."/>
            <person name="Henrissat B."/>
            <person name="Drula E."/>
            <person name="Hughes K.W."/>
            <person name="Mata J.L."/>
            <person name="Ishikawa N.K."/>
            <person name="Vargas-Isla R."/>
            <person name="Ushijima S."/>
            <person name="Smith C.A."/>
            <person name="Ahrendt S."/>
            <person name="Andreopoulos W."/>
            <person name="He G."/>
            <person name="LaButti K."/>
            <person name="Lipzen A."/>
            <person name="Ng V."/>
            <person name="Riley R."/>
            <person name="Sandor L."/>
            <person name="Barry K."/>
            <person name="Martinez A.T."/>
            <person name="Xiao Y."/>
            <person name="Gibbons J.G."/>
            <person name="Terashima K."/>
            <person name="Hibbett D.S."/>
            <person name="Grigoriev I.V."/>
        </authorList>
    </citation>
    <scope>NUCLEOTIDE SEQUENCE</scope>
    <source>
        <strain evidence="3">ET3784</strain>
    </source>
</reference>
<name>A0AA38J2I2_9AGAR</name>
<sequence length="900" mass="99433">MATKTQGMTQASTINNARMHAGKRKAGNTGTRQQQMNSVTSARTRNQKKKQINKPSHASTPIASSPASVAHSARSPSVAGLAAEDFALNEDLKKGWLALKSYLDNEASADDVHGILQCLNDPELDQAFAEIMGCEPDEHSRYNNLYKKVGKKFLELENTADVVEENSKAKTKKTTKAKTTFRPAFSGGRENPVSNSMSQAPMNHPPPPPHSTSAISTIPTPTAPIHTSRQSPITPSLYPLMPTPTAANHDSYCAMGLLVSSCPPSPPLAGHDKDSRAVVTGDIEGKGREGGWSMNAHKKSKGKQKATMSEDKLFDDTESEEAGKTKGRLLKAVKAEAFAIRQRYHDELEALAKNYAVNPNGLGLVRHENQSEAEFTADIRDCYVKLRNRESEPSDLNLDGILEWYRKEILEETAEQRAGGYTKKEIEKLCVAFINWGCHLYEARQLCSIGSLVDPVSALAVPWGADPLYVAMRDANPAQVTAQAIDYGTMFHSQLMLQKQGGLGLDPVKQGLVNRFVDDGTDKVVLRGLLKDVLLLSLQETDVIWFNWDPNVASCVVTPVDKTEFIPSDPGFAQKLTNSLQITSLLLMLREFDMCNQTVKTFPGFLLDGPEVYLPIFDTFIRRPNTLPIPQHDPVWIPPSEWIPGHRQIVRIVINEPLTPAKTDIPIVPTQVIQQPQPAQQTPLQQIRFAPDPAVIPIPPNPINTEQGWKGSRPGNPRGGNRDVEMQDTERSKTLNNPQYHFTSKVQDYADPQSMISRIGKMRIEVPLFQLLGLSPQLSKLMSENTRTKREYGITKDGITKSAESIPYIPHYDPFEARKQEHAALASVGGTLGPESTERHVYVEEGDSLLNDLVYRCSNGVAQIPMNRFFARVSPAIGITFNFAFGQRRVRDAINSSVNV</sequence>
<feature type="region of interest" description="Disordered" evidence="1">
    <location>
        <begin position="284"/>
        <end position="319"/>
    </location>
</feature>
<organism evidence="3 4">
    <name type="scientific">Lentinula guzmanii</name>
    <dbReference type="NCBI Taxonomy" id="2804957"/>
    <lineage>
        <taxon>Eukaryota</taxon>
        <taxon>Fungi</taxon>
        <taxon>Dikarya</taxon>
        <taxon>Basidiomycota</taxon>
        <taxon>Agaricomycotina</taxon>
        <taxon>Agaricomycetes</taxon>
        <taxon>Agaricomycetidae</taxon>
        <taxon>Agaricales</taxon>
        <taxon>Marasmiineae</taxon>
        <taxon>Omphalotaceae</taxon>
        <taxon>Lentinula</taxon>
    </lineage>
</organism>
<reference evidence="3" key="2">
    <citation type="journal article" date="2023" name="Proc. Natl. Acad. Sci. U.S.A.">
        <title>A global phylogenomic analysis of the shiitake genus Lentinula.</title>
        <authorList>
            <person name="Sierra-Patev S."/>
            <person name="Min B."/>
            <person name="Naranjo-Ortiz M."/>
            <person name="Looney B."/>
            <person name="Konkel Z."/>
            <person name="Slot J.C."/>
            <person name="Sakamoto Y."/>
            <person name="Steenwyk J.L."/>
            <person name="Rokas A."/>
            <person name="Carro J."/>
            <person name="Camarero S."/>
            <person name="Ferreira P."/>
            <person name="Molpeceres G."/>
            <person name="Ruiz-Duenas F.J."/>
            <person name="Serrano A."/>
            <person name="Henrissat B."/>
            <person name="Drula E."/>
            <person name="Hughes K.W."/>
            <person name="Mata J.L."/>
            <person name="Ishikawa N.K."/>
            <person name="Vargas-Isla R."/>
            <person name="Ushijima S."/>
            <person name="Smith C.A."/>
            <person name="Donoghue J."/>
            <person name="Ahrendt S."/>
            <person name="Andreopoulos W."/>
            <person name="He G."/>
            <person name="LaButti K."/>
            <person name="Lipzen A."/>
            <person name="Ng V."/>
            <person name="Riley R."/>
            <person name="Sandor L."/>
            <person name="Barry K."/>
            <person name="Martinez A.T."/>
            <person name="Xiao Y."/>
            <person name="Gibbons J.G."/>
            <person name="Terashima K."/>
            <person name="Grigoriev I.V."/>
            <person name="Hibbett D."/>
        </authorList>
    </citation>
    <scope>NUCLEOTIDE SEQUENCE</scope>
    <source>
        <strain evidence="3">ET3784</strain>
    </source>
</reference>
<dbReference type="AlphaFoldDB" id="A0AA38J2I2"/>
<feature type="compositionally biased region" description="Polar residues" evidence="1">
    <location>
        <begin position="28"/>
        <end position="44"/>
    </location>
</feature>
<evidence type="ECO:0000313" key="4">
    <source>
        <dbReference type="Proteomes" id="UP001176059"/>
    </source>
</evidence>
<dbReference type="Pfam" id="PF13352">
    <property type="entry name" value="DUF4100"/>
    <property type="match status" value="1"/>
</dbReference>
<feature type="compositionally biased region" description="Polar residues" evidence="1">
    <location>
        <begin position="53"/>
        <end position="67"/>
    </location>
</feature>
<evidence type="ECO:0000259" key="2">
    <source>
        <dbReference type="Pfam" id="PF13352"/>
    </source>
</evidence>
<feature type="compositionally biased region" description="Polar residues" evidence="1">
    <location>
        <begin position="192"/>
        <end position="201"/>
    </location>
</feature>
<feature type="region of interest" description="Disordered" evidence="1">
    <location>
        <begin position="182"/>
        <end position="232"/>
    </location>
</feature>
<feature type="region of interest" description="Disordered" evidence="1">
    <location>
        <begin position="1"/>
        <end position="71"/>
    </location>
</feature>
<proteinExistence type="predicted"/>
<accession>A0AA38J2I2</accession>
<feature type="compositionally biased region" description="Polar residues" evidence="1">
    <location>
        <begin position="1"/>
        <end position="16"/>
    </location>
</feature>
<comment type="caution">
    <text evidence="3">The sequence shown here is derived from an EMBL/GenBank/DDBJ whole genome shotgun (WGS) entry which is preliminary data.</text>
</comment>